<gene>
    <name evidence="5" type="ORF">ACFPTP_16050</name>
</gene>
<dbReference type="EC" id="3.4.21.-" evidence="5"/>
<dbReference type="RefSeq" id="WP_381446874.1">
    <property type="nucleotide sequence ID" value="NZ_JBHSNP010000029.1"/>
</dbReference>
<evidence type="ECO:0000313" key="5">
    <source>
        <dbReference type="EMBL" id="MFC5604748.1"/>
    </source>
</evidence>
<dbReference type="InterPro" id="IPR051201">
    <property type="entry name" value="Chloro_Bact_Ser_Proteases"/>
</dbReference>
<evidence type="ECO:0000256" key="3">
    <source>
        <dbReference type="ARBA" id="ARBA00022825"/>
    </source>
</evidence>
<proteinExistence type="predicted"/>
<dbReference type="GO" id="GO:0008233">
    <property type="term" value="F:peptidase activity"/>
    <property type="evidence" value="ECO:0007669"/>
    <property type="project" value="UniProtKB-KW"/>
</dbReference>
<evidence type="ECO:0000256" key="2">
    <source>
        <dbReference type="ARBA" id="ARBA00022801"/>
    </source>
</evidence>
<keyword evidence="6" id="KW-1185">Reference proteome</keyword>
<reference evidence="6" key="1">
    <citation type="journal article" date="2019" name="Int. J. Syst. Evol. Microbiol.">
        <title>The Global Catalogue of Microorganisms (GCM) 10K type strain sequencing project: providing services to taxonomists for standard genome sequencing and annotation.</title>
        <authorList>
            <consortium name="The Broad Institute Genomics Platform"/>
            <consortium name="The Broad Institute Genome Sequencing Center for Infectious Disease"/>
            <person name="Wu L."/>
            <person name="Ma J."/>
        </authorList>
    </citation>
    <scope>NUCLEOTIDE SEQUENCE [LARGE SCALE GENOMIC DNA]</scope>
    <source>
        <strain evidence="6">KACC 11299</strain>
    </source>
</reference>
<organism evidence="5 6">
    <name type="scientific">Sporosarcina koreensis</name>
    <dbReference type="NCBI Taxonomy" id="334735"/>
    <lineage>
        <taxon>Bacteria</taxon>
        <taxon>Bacillati</taxon>
        <taxon>Bacillota</taxon>
        <taxon>Bacilli</taxon>
        <taxon>Bacillales</taxon>
        <taxon>Caryophanaceae</taxon>
        <taxon>Sporosarcina</taxon>
    </lineage>
</organism>
<name>A0ABW0U3M7_9BACL</name>
<dbReference type="Pfam" id="PF13365">
    <property type="entry name" value="Trypsin_2"/>
    <property type="match status" value="1"/>
</dbReference>
<dbReference type="Proteomes" id="UP001596071">
    <property type="component" value="Unassembled WGS sequence"/>
</dbReference>
<dbReference type="GO" id="GO:0006508">
    <property type="term" value="P:proteolysis"/>
    <property type="evidence" value="ECO:0007669"/>
    <property type="project" value="UniProtKB-KW"/>
</dbReference>
<dbReference type="InterPro" id="IPR054528">
    <property type="entry name" value="TcaA_5th"/>
</dbReference>
<feature type="domain" description="TcaA protein NTF2-like" evidence="4">
    <location>
        <begin position="307"/>
        <end position="417"/>
    </location>
</feature>
<evidence type="ECO:0000256" key="1">
    <source>
        <dbReference type="ARBA" id="ARBA00022670"/>
    </source>
</evidence>
<evidence type="ECO:0000259" key="4">
    <source>
        <dbReference type="Pfam" id="PF22819"/>
    </source>
</evidence>
<dbReference type="Pfam" id="PF22819">
    <property type="entry name" value="TcaA_5th"/>
    <property type="match status" value="1"/>
</dbReference>
<keyword evidence="3" id="KW-0720">Serine protease</keyword>
<dbReference type="InterPro" id="IPR009003">
    <property type="entry name" value="Peptidase_S1_PA"/>
</dbReference>
<accession>A0ABW0U3M7</accession>
<dbReference type="SUPFAM" id="SSF50494">
    <property type="entry name" value="Trypsin-like serine proteases"/>
    <property type="match status" value="1"/>
</dbReference>
<dbReference type="PANTHER" id="PTHR43343">
    <property type="entry name" value="PEPTIDASE S12"/>
    <property type="match status" value="1"/>
</dbReference>
<dbReference type="EMBL" id="JBHSNP010000029">
    <property type="protein sequence ID" value="MFC5604748.1"/>
    <property type="molecule type" value="Genomic_DNA"/>
</dbReference>
<dbReference type="Gene3D" id="2.40.10.120">
    <property type="match status" value="1"/>
</dbReference>
<evidence type="ECO:0000313" key="6">
    <source>
        <dbReference type="Proteomes" id="UP001596071"/>
    </source>
</evidence>
<dbReference type="InterPro" id="IPR001940">
    <property type="entry name" value="Peptidase_S1C"/>
</dbReference>
<comment type="caution">
    <text evidence="5">The sequence shown here is derived from an EMBL/GenBank/DDBJ whole genome shotgun (WGS) entry which is preliminary data.</text>
</comment>
<sequence>MQKKSHTGWMLLVIFVCLCVLGGVGYAFIQITKQESPKTSTLEDENLKEEPVEQPVPIIERGVVERPENKPIEKEKTALIEETLPRVFTILTTDGFGSGFLYAKGGFIVTNAHVVAGYTEVNVRNSVGREAPGKVIGISDKYDIALIKSDTYKDINPLKTEVNETKVGTEVIALGSPNGLENSASIGYLTGAGRDIRDNFVYEKAYQVDVQIEKGSSGGPLIDAKTGKVIGINSLLLKENRRFGFSIPLYTMTYLIDDWIKNPMNEKQVASVFGVYDNYSYNVDSYDDDASQGEVEGYEGDVYFYEEWLQDFILEFRTVYEEALYYEAFYQIEPYLLPGSNAYREFVDYFAEISGEGMHFEFLENTVTGVTIYDDYALVSTYETLSFRNKAGNEKYYEKEKSYEVVIHTDGTYRIRNVSNR</sequence>
<keyword evidence="2 5" id="KW-0378">Hydrolase</keyword>
<protein>
    <submittedName>
        <fullName evidence="5">S1C family serine protease</fullName>
        <ecNumber evidence="5">3.4.21.-</ecNumber>
    </submittedName>
</protein>
<dbReference type="PRINTS" id="PR00834">
    <property type="entry name" value="PROTEASES2C"/>
</dbReference>
<keyword evidence="1 5" id="KW-0645">Protease</keyword>
<dbReference type="PANTHER" id="PTHR43343:SF3">
    <property type="entry name" value="PROTEASE DO-LIKE 8, CHLOROPLASTIC"/>
    <property type="match status" value="1"/>
</dbReference>